<dbReference type="RefSeq" id="WP_055396506.1">
    <property type="nucleotide sequence ID" value="NZ_JAMXAX010000122.1"/>
</dbReference>
<organism evidence="2 3">
    <name type="scientific">Acidovorax facilis</name>
    <dbReference type="NCBI Taxonomy" id="12917"/>
    <lineage>
        <taxon>Bacteria</taxon>
        <taxon>Pseudomonadati</taxon>
        <taxon>Pseudomonadota</taxon>
        <taxon>Betaproteobacteria</taxon>
        <taxon>Burkholderiales</taxon>
        <taxon>Comamonadaceae</taxon>
        <taxon>Acidovorax</taxon>
    </lineage>
</organism>
<sequence length="170" mass="18333">MRLAEYTDYTLRVLMYCAARPQQLVTISELAQHHGVSRNHLMKIVNDLARQGVLATTRGRGGGLRLLKDPTGLRIGDVVRASETDFRLVECFDPDSNQCTLSPTCRLKGVFNTALSAYFRELDSMTLADIVAPVSAQAVGGHALPPLGAVTPVAAPRSLRKLAGKAMSGE</sequence>
<keyword evidence="3" id="KW-1185">Reference proteome</keyword>
<dbReference type="Pfam" id="PF02082">
    <property type="entry name" value="Rrf2"/>
    <property type="match status" value="1"/>
</dbReference>
<dbReference type="PROSITE" id="PS51197">
    <property type="entry name" value="HTH_RRF2_2"/>
    <property type="match status" value="1"/>
</dbReference>
<gene>
    <name evidence="2" type="ORF">ACFOW3_20655</name>
</gene>
<dbReference type="InterPro" id="IPR036388">
    <property type="entry name" value="WH-like_DNA-bd_sf"/>
</dbReference>
<name>A0ABV8DFH0_9BURK</name>
<protein>
    <submittedName>
        <fullName evidence="2">Rrf2 family transcriptional regulator</fullName>
    </submittedName>
</protein>
<accession>A0ABV8DFH0</accession>
<evidence type="ECO:0000313" key="2">
    <source>
        <dbReference type="EMBL" id="MFC3937037.1"/>
    </source>
</evidence>
<evidence type="ECO:0000256" key="1">
    <source>
        <dbReference type="ARBA" id="ARBA00023125"/>
    </source>
</evidence>
<dbReference type="EMBL" id="JBHSAJ010000061">
    <property type="protein sequence ID" value="MFC3937037.1"/>
    <property type="molecule type" value="Genomic_DNA"/>
</dbReference>
<dbReference type="NCBIfam" id="TIGR00738">
    <property type="entry name" value="rrf2_super"/>
    <property type="match status" value="1"/>
</dbReference>
<evidence type="ECO:0000313" key="3">
    <source>
        <dbReference type="Proteomes" id="UP001595693"/>
    </source>
</evidence>
<dbReference type="InterPro" id="IPR000944">
    <property type="entry name" value="Tscrpt_reg_Rrf2"/>
</dbReference>
<proteinExistence type="predicted"/>
<dbReference type="Gene3D" id="1.10.10.10">
    <property type="entry name" value="Winged helix-like DNA-binding domain superfamily/Winged helix DNA-binding domain"/>
    <property type="match status" value="1"/>
</dbReference>
<reference evidence="3" key="1">
    <citation type="journal article" date="2019" name="Int. J. Syst. Evol. Microbiol.">
        <title>The Global Catalogue of Microorganisms (GCM) 10K type strain sequencing project: providing services to taxonomists for standard genome sequencing and annotation.</title>
        <authorList>
            <consortium name="The Broad Institute Genomics Platform"/>
            <consortium name="The Broad Institute Genome Sequencing Center for Infectious Disease"/>
            <person name="Wu L."/>
            <person name="Ma J."/>
        </authorList>
    </citation>
    <scope>NUCLEOTIDE SEQUENCE [LARGE SCALE GENOMIC DNA]</scope>
    <source>
        <strain evidence="3">CCUG 2113</strain>
    </source>
</reference>
<dbReference type="Proteomes" id="UP001595693">
    <property type="component" value="Unassembled WGS sequence"/>
</dbReference>
<dbReference type="PANTHER" id="PTHR33221:SF4">
    <property type="entry name" value="HTH-TYPE TRANSCRIPTIONAL REPRESSOR NSRR"/>
    <property type="match status" value="1"/>
</dbReference>
<dbReference type="SUPFAM" id="SSF46785">
    <property type="entry name" value="Winged helix' DNA-binding domain"/>
    <property type="match status" value="1"/>
</dbReference>
<dbReference type="PANTHER" id="PTHR33221">
    <property type="entry name" value="WINGED HELIX-TURN-HELIX TRANSCRIPTIONAL REGULATOR, RRF2 FAMILY"/>
    <property type="match status" value="1"/>
</dbReference>
<keyword evidence="1" id="KW-0238">DNA-binding</keyword>
<comment type="caution">
    <text evidence="2">The sequence shown here is derived from an EMBL/GenBank/DDBJ whole genome shotgun (WGS) entry which is preliminary data.</text>
</comment>
<dbReference type="InterPro" id="IPR036390">
    <property type="entry name" value="WH_DNA-bd_sf"/>
</dbReference>